<accession>A0ABU8BKV2</accession>
<dbReference type="Gene3D" id="3.40.50.450">
    <property type="match status" value="1"/>
</dbReference>
<evidence type="ECO:0000313" key="1">
    <source>
        <dbReference type="EMBL" id="MEH2558711.1"/>
    </source>
</evidence>
<sequence length="195" mass="21430">MASQASGEIKPRKVLLFSGHMIDSPTREEPRFPADKEPIAAKAIEDLLDQIAVERGDLAICGGACGGDLLFAEAALARQLSLAIYLPFEEDKFLAKSVDFADADWRSRYFAAKSQAVLHIAPEEIGPLQADENPYERNNVWMLQVATGYGAEKVDFLCLWNGAGGDGPGGTQHLMQEVQKKGGRTHWLDTRQLWS</sequence>
<gene>
    <name evidence="1" type="ORF">V1286_006240</name>
</gene>
<comment type="caution">
    <text evidence="1">The sequence shown here is derived from an EMBL/GenBank/DDBJ whole genome shotgun (WGS) entry which is preliminary data.</text>
</comment>
<name>A0ABU8BKV2_9BRAD</name>
<reference evidence="1 2" key="1">
    <citation type="submission" date="2024-02" db="EMBL/GenBank/DDBJ databases">
        <title>Adaptive strategies in a cosmopolitan and abundant soil bacterium.</title>
        <authorList>
            <person name="Carini P."/>
        </authorList>
    </citation>
    <scope>NUCLEOTIDE SEQUENCE [LARGE SCALE GENOMIC DNA]</scope>
    <source>
        <strain evidence="1 2">AZCC 1608</strain>
    </source>
</reference>
<evidence type="ECO:0008006" key="3">
    <source>
        <dbReference type="Google" id="ProtNLM"/>
    </source>
</evidence>
<proteinExistence type="predicted"/>
<dbReference type="RefSeq" id="WP_334485952.1">
    <property type="nucleotide sequence ID" value="NZ_JAZHRV010000001.1"/>
</dbReference>
<organism evidence="1 2">
    <name type="scientific">Bradyrhizobium algeriense</name>
    <dbReference type="NCBI Taxonomy" id="634784"/>
    <lineage>
        <taxon>Bacteria</taxon>
        <taxon>Pseudomonadati</taxon>
        <taxon>Pseudomonadota</taxon>
        <taxon>Alphaproteobacteria</taxon>
        <taxon>Hyphomicrobiales</taxon>
        <taxon>Nitrobacteraceae</taxon>
        <taxon>Bradyrhizobium</taxon>
    </lineage>
</organism>
<evidence type="ECO:0000313" key="2">
    <source>
        <dbReference type="Proteomes" id="UP001364224"/>
    </source>
</evidence>
<keyword evidence="2" id="KW-1185">Reference proteome</keyword>
<protein>
    <recommendedName>
        <fullName evidence="3">DUF1273 family protein</fullName>
    </recommendedName>
</protein>
<dbReference type="SUPFAM" id="SSF102405">
    <property type="entry name" value="MCP/YpsA-like"/>
    <property type="match status" value="1"/>
</dbReference>
<dbReference type="Proteomes" id="UP001364224">
    <property type="component" value="Unassembled WGS sequence"/>
</dbReference>
<dbReference type="EMBL" id="JAZHRV010000001">
    <property type="protein sequence ID" value="MEH2558711.1"/>
    <property type="molecule type" value="Genomic_DNA"/>
</dbReference>